<feature type="non-terminal residue" evidence="9">
    <location>
        <position position="1"/>
    </location>
</feature>
<evidence type="ECO:0000313" key="10">
    <source>
        <dbReference type="Proteomes" id="UP001219934"/>
    </source>
</evidence>
<dbReference type="InterPro" id="IPR051963">
    <property type="entry name" value="Adhesion_GPCR_A"/>
</dbReference>
<evidence type="ECO:0000256" key="5">
    <source>
        <dbReference type="ARBA" id="ARBA00023136"/>
    </source>
</evidence>
<feature type="non-terminal residue" evidence="9">
    <location>
        <position position="140"/>
    </location>
</feature>
<keyword evidence="10" id="KW-1185">Reference proteome</keyword>
<dbReference type="GO" id="GO:0007166">
    <property type="term" value="P:cell surface receptor signaling pathway"/>
    <property type="evidence" value="ECO:0007669"/>
    <property type="project" value="TreeGrafter"/>
</dbReference>
<evidence type="ECO:0000313" key="9">
    <source>
        <dbReference type="EMBL" id="KAJ4948499.1"/>
    </source>
</evidence>
<keyword evidence="5" id="KW-0472">Membrane</keyword>
<dbReference type="InterPro" id="IPR000203">
    <property type="entry name" value="GPS"/>
</dbReference>
<protein>
    <recommendedName>
        <fullName evidence="8">GAIN-B domain-containing protein</fullName>
    </recommendedName>
</protein>
<keyword evidence="7" id="KW-0675">Receptor</keyword>
<comment type="subcellular location">
    <subcellularLocation>
        <location evidence="1">Membrane</location>
    </subcellularLocation>
</comment>
<gene>
    <name evidence="9" type="ORF">JOQ06_020033</name>
</gene>
<evidence type="ECO:0000256" key="3">
    <source>
        <dbReference type="ARBA" id="ARBA00022692"/>
    </source>
</evidence>
<keyword evidence="6" id="KW-1015">Disulfide bond</keyword>
<evidence type="ECO:0000256" key="7">
    <source>
        <dbReference type="ARBA" id="ARBA00023170"/>
    </source>
</evidence>
<dbReference type="InterPro" id="IPR046338">
    <property type="entry name" value="GAIN_dom_sf"/>
</dbReference>
<dbReference type="PANTHER" id="PTHR45930:SF3">
    <property type="entry name" value="ADHESION G PROTEIN-COUPLED RECEPTOR A1"/>
    <property type="match status" value="1"/>
</dbReference>
<feature type="domain" description="GAIN-B" evidence="8">
    <location>
        <begin position="1"/>
        <end position="140"/>
    </location>
</feature>
<dbReference type="Gene3D" id="2.60.220.50">
    <property type="match status" value="1"/>
</dbReference>
<evidence type="ECO:0000259" key="8">
    <source>
        <dbReference type="PROSITE" id="PS50221"/>
    </source>
</evidence>
<dbReference type="PANTHER" id="PTHR45930">
    <property type="entry name" value="G-PROTEIN COUPLED RECEPTOR 124-LIKE PROTEIN"/>
    <property type="match status" value="1"/>
</dbReference>
<evidence type="ECO:0000256" key="2">
    <source>
        <dbReference type="ARBA" id="ARBA00007343"/>
    </source>
</evidence>
<proteinExistence type="inferred from homology"/>
<dbReference type="Pfam" id="PF01825">
    <property type="entry name" value="GPS"/>
    <property type="match status" value="1"/>
</dbReference>
<dbReference type="PROSITE" id="PS50221">
    <property type="entry name" value="GAIN_B"/>
    <property type="match status" value="1"/>
</dbReference>
<keyword evidence="4" id="KW-1133">Transmembrane helix</keyword>
<dbReference type="EMBL" id="JAPTMU010000001">
    <property type="protein sequence ID" value="KAJ4948499.1"/>
    <property type="molecule type" value="Genomic_DNA"/>
</dbReference>
<keyword evidence="3" id="KW-0812">Transmembrane</keyword>
<reference evidence="9" key="1">
    <citation type="submission" date="2022-11" db="EMBL/GenBank/DDBJ databases">
        <title>Chromosome-level genome of Pogonophryne albipinna.</title>
        <authorList>
            <person name="Jo E."/>
        </authorList>
    </citation>
    <scope>NUCLEOTIDE SEQUENCE</scope>
    <source>
        <strain evidence="9">SGF0006</strain>
        <tissue evidence="9">Muscle</tissue>
    </source>
</reference>
<dbReference type="InterPro" id="IPR057244">
    <property type="entry name" value="GAIN_B"/>
</dbReference>
<dbReference type="GO" id="GO:0005886">
    <property type="term" value="C:plasma membrane"/>
    <property type="evidence" value="ECO:0007669"/>
    <property type="project" value="TreeGrafter"/>
</dbReference>
<evidence type="ECO:0000256" key="6">
    <source>
        <dbReference type="ARBA" id="ARBA00023157"/>
    </source>
</evidence>
<dbReference type="AlphaFoldDB" id="A0AAD6FWI8"/>
<organism evidence="9 10">
    <name type="scientific">Pogonophryne albipinna</name>
    <dbReference type="NCBI Taxonomy" id="1090488"/>
    <lineage>
        <taxon>Eukaryota</taxon>
        <taxon>Metazoa</taxon>
        <taxon>Chordata</taxon>
        <taxon>Craniata</taxon>
        <taxon>Vertebrata</taxon>
        <taxon>Euteleostomi</taxon>
        <taxon>Actinopterygii</taxon>
        <taxon>Neopterygii</taxon>
        <taxon>Teleostei</taxon>
        <taxon>Neoteleostei</taxon>
        <taxon>Acanthomorphata</taxon>
        <taxon>Eupercaria</taxon>
        <taxon>Perciformes</taxon>
        <taxon>Notothenioidei</taxon>
        <taxon>Pogonophryne</taxon>
    </lineage>
</organism>
<name>A0AAD6FWI8_9TELE</name>
<sequence length="140" mass="14687">NSVAVASINVPLAGTPISSSALQSVDNSTCKLQFIVFRNGKLFPCTGNSSNLADDGKRRSVSTPVAFTKLDGCSLGSAVHTVTIALRHFALGVDPTAAYWDFDLLDGHGGWRAEGCHITGSGGNTTTIHCTHHNNFAVLM</sequence>
<evidence type="ECO:0000256" key="4">
    <source>
        <dbReference type="ARBA" id="ARBA00022989"/>
    </source>
</evidence>
<dbReference type="Proteomes" id="UP001219934">
    <property type="component" value="Unassembled WGS sequence"/>
</dbReference>
<dbReference type="GO" id="GO:0098978">
    <property type="term" value="C:glutamatergic synapse"/>
    <property type="evidence" value="ECO:0007669"/>
    <property type="project" value="TreeGrafter"/>
</dbReference>
<accession>A0AAD6FWI8</accession>
<evidence type="ECO:0000256" key="1">
    <source>
        <dbReference type="ARBA" id="ARBA00004370"/>
    </source>
</evidence>
<comment type="similarity">
    <text evidence="2">Belongs to the G-protein coupled receptor 2 family. Adhesion G-protein coupled receptor (ADGR) subfamily.</text>
</comment>
<dbReference type="GO" id="GO:0014069">
    <property type="term" value="C:postsynaptic density"/>
    <property type="evidence" value="ECO:0007669"/>
    <property type="project" value="TreeGrafter"/>
</dbReference>
<comment type="caution">
    <text evidence="9">The sequence shown here is derived from an EMBL/GenBank/DDBJ whole genome shotgun (WGS) entry which is preliminary data.</text>
</comment>